<sequence length="427" mass="48375">MAKIRRSLLILWIRSSIPLWVLILLIALIYLGGVANPNHYTRNLDVLIVDSDQQLVGQYFTRAFQQSNLGNQTLHWIYGQSMSIEQVIQEVLRGKVWAAVYLSAGVTEQVNYVIHSILNAKSSIVNPITYDPVNTVTIVYEEGRNAATYNGWILPPIRTVLQTLSNQISAYIQSDIAQSSNTFNLYTQLSLIQLADITTSPIQYTLMNIHPASPYVSQLGTTLGYLFLWLLMVTLVGANVKITRPMAGKIKIIHIVIFRTLNIILNSLVISLIYSLCVLWFARIHSHIQFVRLWLFNWLCAATFSIIIGLFTINLGALAQFFLTVFLITNLSASTNTIAIELQPRFYRVGYGLPLYHAVNGGRHLLVGSHSHFGVDIATLFAYYFACLFFTLLSGIYRMRKQEQEVKKKALEKILSSKSKRNKKFFT</sequence>
<evidence type="ECO:0000313" key="7">
    <source>
        <dbReference type="Proteomes" id="UP000663829"/>
    </source>
</evidence>
<evidence type="ECO:0000313" key="6">
    <source>
        <dbReference type="EMBL" id="CAF3906375.1"/>
    </source>
</evidence>
<keyword evidence="1" id="KW-0812">Transmembrane</keyword>
<feature type="transmembrane region" description="Helical" evidence="1">
    <location>
        <begin position="223"/>
        <end position="242"/>
    </location>
</feature>
<evidence type="ECO:0000256" key="1">
    <source>
        <dbReference type="SAM" id="Phobius"/>
    </source>
</evidence>
<feature type="transmembrane region" description="Helical" evidence="1">
    <location>
        <begin position="321"/>
        <end position="340"/>
    </location>
</feature>
<dbReference type="EMBL" id="CAJOBC010006647">
    <property type="protein sequence ID" value="CAF3906375.1"/>
    <property type="molecule type" value="Genomic_DNA"/>
</dbReference>
<feature type="transmembrane region" description="Helical" evidence="1">
    <location>
        <begin position="294"/>
        <end position="314"/>
    </location>
</feature>
<keyword evidence="1" id="KW-1133">Transmembrane helix</keyword>
<dbReference type="GO" id="GO:0016020">
    <property type="term" value="C:membrane"/>
    <property type="evidence" value="ECO:0007669"/>
    <property type="project" value="TreeGrafter"/>
</dbReference>
<proteinExistence type="predicted"/>
<feature type="transmembrane region" description="Helical" evidence="1">
    <location>
        <begin position="12"/>
        <end position="33"/>
    </location>
</feature>
<evidence type="ECO:0000313" key="3">
    <source>
        <dbReference type="EMBL" id="CAF0866286.1"/>
    </source>
</evidence>
<dbReference type="PANTHER" id="PTHR34814">
    <property type="entry name" value="NITROSOGUANIDINE RESISTANCE PROTEIN SNG1"/>
    <property type="match status" value="1"/>
</dbReference>
<evidence type="ECO:0000313" key="5">
    <source>
        <dbReference type="EMBL" id="CAF3651095.1"/>
    </source>
</evidence>
<dbReference type="Proteomes" id="UP000677228">
    <property type="component" value="Unassembled WGS sequence"/>
</dbReference>
<feature type="domain" description="DUF3533" evidence="2">
    <location>
        <begin position="19"/>
        <end position="384"/>
    </location>
</feature>
<reference evidence="4" key="1">
    <citation type="submission" date="2021-02" db="EMBL/GenBank/DDBJ databases">
        <authorList>
            <person name="Nowell W R."/>
        </authorList>
    </citation>
    <scope>NUCLEOTIDE SEQUENCE</scope>
</reference>
<dbReference type="InterPro" id="IPR053001">
    <property type="entry name" value="MNNG_permease-like"/>
</dbReference>
<dbReference type="InterPro" id="IPR022703">
    <property type="entry name" value="DUF3533"/>
</dbReference>
<dbReference type="EMBL" id="CAJOBA010002583">
    <property type="protein sequence ID" value="CAF3651095.1"/>
    <property type="molecule type" value="Genomic_DNA"/>
</dbReference>
<dbReference type="EMBL" id="CAJNOQ010006647">
    <property type="protein sequence ID" value="CAF1142737.1"/>
    <property type="molecule type" value="Genomic_DNA"/>
</dbReference>
<dbReference type="EMBL" id="CAJNOK010002582">
    <property type="protein sequence ID" value="CAF0866286.1"/>
    <property type="molecule type" value="Genomic_DNA"/>
</dbReference>
<dbReference type="OrthoDB" id="2140105at2759"/>
<feature type="transmembrane region" description="Helical" evidence="1">
    <location>
        <begin position="263"/>
        <end position="282"/>
    </location>
</feature>
<accession>A0A814S3P4</accession>
<dbReference type="PANTHER" id="PTHR34814:SF1">
    <property type="entry name" value="NITROSOGUANIDINE RESISTANCE PROTEIN SNG1"/>
    <property type="match status" value="1"/>
</dbReference>
<dbReference type="Proteomes" id="UP000681722">
    <property type="component" value="Unassembled WGS sequence"/>
</dbReference>
<dbReference type="AlphaFoldDB" id="A0A814S3P4"/>
<evidence type="ECO:0000259" key="2">
    <source>
        <dbReference type="Pfam" id="PF12051"/>
    </source>
</evidence>
<gene>
    <name evidence="4" type="ORF">GPM918_LOCUS20772</name>
    <name evidence="3" type="ORF">OVA965_LOCUS7895</name>
    <name evidence="6" type="ORF">SRO942_LOCUS20769</name>
    <name evidence="5" type="ORF">TMI583_LOCUS7891</name>
</gene>
<feature type="transmembrane region" description="Helical" evidence="1">
    <location>
        <begin position="381"/>
        <end position="399"/>
    </location>
</feature>
<organism evidence="4 7">
    <name type="scientific">Didymodactylos carnosus</name>
    <dbReference type="NCBI Taxonomy" id="1234261"/>
    <lineage>
        <taxon>Eukaryota</taxon>
        <taxon>Metazoa</taxon>
        <taxon>Spiralia</taxon>
        <taxon>Gnathifera</taxon>
        <taxon>Rotifera</taxon>
        <taxon>Eurotatoria</taxon>
        <taxon>Bdelloidea</taxon>
        <taxon>Philodinida</taxon>
        <taxon>Philodinidae</taxon>
        <taxon>Didymodactylos</taxon>
    </lineage>
</organism>
<dbReference type="Proteomes" id="UP000682733">
    <property type="component" value="Unassembled WGS sequence"/>
</dbReference>
<keyword evidence="7" id="KW-1185">Reference proteome</keyword>
<comment type="caution">
    <text evidence="4">The sequence shown here is derived from an EMBL/GenBank/DDBJ whole genome shotgun (WGS) entry which is preliminary data.</text>
</comment>
<name>A0A814S3P4_9BILA</name>
<dbReference type="Pfam" id="PF12051">
    <property type="entry name" value="DUF3533"/>
    <property type="match status" value="1"/>
</dbReference>
<protein>
    <recommendedName>
        <fullName evidence="2">DUF3533 domain-containing protein</fullName>
    </recommendedName>
</protein>
<keyword evidence="1" id="KW-0472">Membrane</keyword>
<dbReference type="Proteomes" id="UP000663829">
    <property type="component" value="Unassembled WGS sequence"/>
</dbReference>
<evidence type="ECO:0000313" key="4">
    <source>
        <dbReference type="EMBL" id="CAF1142737.1"/>
    </source>
</evidence>